<reference evidence="2 3" key="2">
    <citation type="journal article" date="2019" name="G3 (Bethesda)">
        <title>Hybrid Assembly of the Genome of the Entomopathogenic Nematode Steinernema carpocapsae Identifies the X-Chromosome.</title>
        <authorList>
            <person name="Serra L."/>
            <person name="Macchietto M."/>
            <person name="Macias-Munoz A."/>
            <person name="McGill C.J."/>
            <person name="Rodriguez I.M."/>
            <person name="Rodriguez B."/>
            <person name="Murad R."/>
            <person name="Mortazavi A."/>
        </authorList>
    </citation>
    <scope>NUCLEOTIDE SEQUENCE [LARGE SCALE GENOMIC DNA]</scope>
    <source>
        <strain evidence="2 3">ALL</strain>
    </source>
</reference>
<evidence type="ECO:0000256" key="1">
    <source>
        <dbReference type="SAM" id="MobiDB-lite"/>
    </source>
</evidence>
<feature type="compositionally biased region" description="Basic and acidic residues" evidence="1">
    <location>
        <begin position="69"/>
        <end position="79"/>
    </location>
</feature>
<evidence type="ECO:0000313" key="3">
    <source>
        <dbReference type="Proteomes" id="UP000298663"/>
    </source>
</evidence>
<evidence type="ECO:0000313" key="2">
    <source>
        <dbReference type="EMBL" id="TKR80040.1"/>
    </source>
</evidence>
<accession>A0A4U5NBY4</accession>
<name>A0A4U5NBY4_STECR</name>
<reference evidence="2 3" key="1">
    <citation type="journal article" date="2015" name="Genome Biol.">
        <title>Comparative genomics of Steinernema reveals deeply conserved gene regulatory networks.</title>
        <authorList>
            <person name="Dillman A.R."/>
            <person name="Macchietto M."/>
            <person name="Porter C.F."/>
            <person name="Rogers A."/>
            <person name="Williams B."/>
            <person name="Antoshechkin I."/>
            <person name="Lee M.M."/>
            <person name="Goodwin Z."/>
            <person name="Lu X."/>
            <person name="Lewis E.E."/>
            <person name="Goodrich-Blair H."/>
            <person name="Stock S.P."/>
            <person name="Adams B.J."/>
            <person name="Sternberg P.W."/>
            <person name="Mortazavi A."/>
        </authorList>
    </citation>
    <scope>NUCLEOTIDE SEQUENCE [LARGE SCALE GENOMIC DNA]</scope>
    <source>
        <strain evidence="2 3">ALL</strain>
    </source>
</reference>
<organism evidence="2 3">
    <name type="scientific">Steinernema carpocapsae</name>
    <name type="common">Entomopathogenic nematode</name>
    <dbReference type="NCBI Taxonomy" id="34508"/>
    <lineage>
        <taxon>Eukaryota</taxon>
        <taxon>Metazoa</taxon>
        <taxon>Ecdysozoa</taxon>
        <taxon>Nematoda</taxon>
        <taxon>Chromadorea</taxon>
        <taxon>Rhabditida</taxon>
        <taxon>Tylenchina</taxon>
        <taxon>Panagrolaimomorpha</taxon>
        <taxon>Strongyloidoidea</taxon>
        <taxon>Steinernematidae</taxon>
        <taxon>Steinernema</taxon>
    </lineage>
</organism>
<keyword evidence="3" id="KW-1185">Reference proteome</keyword>
<dbReference type="AlphaFoldDB" id="A0A4U5NBY4"/>
<comment type="caution">
    <text evidence="2">The sequence shown here is derived from an EMBL/GenBank/DDBJ whole genome shotgun (WGS) entry which is preliminary data.</text>
</comment>
<proteinExistence type="predicted"/>
<feature type="compositionally biased region" description="Basic and acidic residues" evidence="1">
    <location>
        <begin position="27"/>
        <end position="61"/>
    </location>
</feature>
<dbReference type="Proteomes" id="UP000298663">
    <property type="component" value="Unassembled WGS sequence"/>
</dbReference>
<gene>
    <name evidence="2" type="ORF">L596_014175</name>
</gene>
<dbReference type="EMBL" id="AZBU02000004">
    <property type="protein sequence ID" value="TKR80040.1"/>
    <property type="molecule type" value="Genomic_DNA"/>
</dbReference>
<feature type="region of interest" description="Disordered" evidence="1">
    <location>
        <begin position="27"/>
        <end position="106"/>
    </location>
</feature>
<sequence length="123" mass="14030">MRKLLKSVKDPEEQKKVLASFEVHVAKERAKAKEREPEAPGTSRDAEPQEKPVKEKAKDPIPSEVQPQEPRKQVEEPKRVQANTARRRIASESESDSEDGEPLVVSRTVRNTSYMRLQEDLIS</sequence>
<protein>
    <submittedName>
        <fullName evidence="2">Uncharacterized protein</fullName>
    </submittedName>
</protein>